<dbReference type="PANTHER" id="PTHR36895:SF1">
    <property type="entry name" value="YCF23 PROTEIN"/>
    <property type="match status" value="1"/>
</dbReference>
<dbReference type="InterPro" id="IPR013785">
    <property type="entry name" value="Aldolase_TIM"/>
</dbReference>
<accession>A0ABD1XIL8</accession>
<organism evidence="5 6">
    <name type="scientific">Riccia fluitans</name>
    <dbReference type="NCBI Taxonomy" id="41844"/>
    <lineage>
        <taxon>Eukaryota</taxon>
        <taxon>Viridiplantae</taxon>
        <taxon>Streptophyta</taxon>
        <taxon>Embryophyta</taxon>
        <taxon>Marchantiophyta</taxon>
        <taxon>Marchantiopsida</taxon>
        <taxon>Marchantiidae</taxon>
        <taxon>Marchantiales</taxon>
        <taxon>Ricciaceae</taxon>
        <taxon>Riccia</taxon>
    </lineage>
</organism>
<sequence length="354" mass="36761">MAAASVTVSSVVQASSSLCSGIETRSSGQDATTSAVRFSAKTAYTSLSSVVPSVFQSRKSFGCSKFHARSARNVVRAAAASSAGSEEEIRQFCLKQFGARKALKIIAGLHNFDRQNVANVVIAAEKGGATHVDIACDADLVRLAASLTSLPICVSSVDPIGFVAAVEAGAHMVEIGNYDGFYKSGRVFSAEEVLDLTQRVRKLLPNVVLSVTVPHTLPLDEQVCLAEKLEAEGADLIQTEGGTSSAPSAPGVHGLIEKAAPTLAAAWSISRAVKVPVICASGLSVVTTPMAITAGAAGVGIGSAVDSSQFPGAEVHAACRTTKAYEWRLYSSLIDDTLSSQKAVSTTSKTRRRE</sequence>
<proteinExistence type="inferred from homology"/>
<keyword evidence="4" id="KW-0934">Plastid</keyword>
<dbReference type="AlphaFoldDB" id="A0ABD1XIL8"/>
<comment type="similarity">
    <text evidence="2">Belongs to the ycf23 family.</text>
</comment>
<dbReference type="SUPFAM" id="SSF51569">
    <property type="entry name" value="Aldolase"/>
    <property type="match status" value="1"/>
</dbReference>
<evidence type="ECO:0000256" key="1">
    <source>
        <dbReference type="ARBA" id="ARBA00004474"/>
    </source>
</evidence>
<evidence type="ECO:0000256" key="4">
    <source>
        <dbReference type="ARBA" id="ARBA00022640"/>
    </source>
</evidence>
<dbReference type="Gene3D" id="3.20.20.70">
    <property type="entry name" value="Aldolase class I"/>
    <property type="match status" value="1"/>
</dbReference>
<dbReference type="Pfam" id="PF04481">
    <property type="entry name" value="DUF561"/>
    <property type="match status" value="1"/>
</dbReference>
<dbReference type="Proteomes" id="UP001605036">
    <property type="component" value="Unassembled WGS sequence"/>
</dbReference>
<dbReference type="PANTHER" id="PTHR36895">
    <property type="match status" value="1"/>
</dbReference>
<evidence type="ECO:0000313" key="5">
    <source>
        <dbReference type="EMBL" id="KAL2608620.1"/>
    </source>
</evidence>
<dbReference type="EMBL" id="JBHFFA010000008">
    <property type="protein sequence ID" value="KAL2608620.1"/>
    <property type="molecule type" value="Genomic_DNA"/>
</dbReference>
<protein>
    <recommendedName>
        <fullName evidence="3">Uncharacterized protein ycf23</fullName>
    </recommendedName>
</protein>
<dbReference type="InterPro" id="IPR007570">
    <property type="entry name" value="Uncharacterised_Ycf23"/>
</dbReference>
<dbReference type="GO" id="GO:0009536">
    <property type="term" value="C:plastid"/>
    <property type="evidence" value="ECO:0007669"/>
    <property type="project" value="UniProtKB-SubCell"/>
</dbReference>
<name>A0ABD1XIL8_9MARC</name>
<reference evidence="5 6" key="1">
    <citation type="submission" date="2024-09" db="EMBL/GenBank/DDBJ databases">
        <title>Chromosome-scale assembly of Riccia fluitans.</title>
        <authorList>
            <person name="Paukszto L."/>
            <person name="Sawicki J."/>
            <person name="Karawczyk K."/>
            <person name="Piernik-Szablinska J."/>
            <person name="Szczecinska M."/>
            <person name="Mazdziarz M."/>
        </authorList>
    </citation>
    <scope>NUCLEOTIDE SEQUENCE [LARGE SCALE GENOMIC DNA]</scope>
    <source>
        <strain evidence="5">Rf_01</strain>
        <tissue evidence="5">Aerial parts of the thallus</tissue>
    </source>
</reference>
<evidence type="ECO:0000313" key="6">
    <source>
        <dbReference type="Proteomes" id="UP001605036"/>
    </source>
</evidence>
<comment type="caution">
    <text evidence="5">The sequence shown here is derived from an EMBL/GenBank/DDBJ whole genome shotgun (WGS) entry which is preliminary data.</text>
</comment>
<evidence type="ECO:0000256" key="2">
    <source>
        <dbReference type="ARBA" id="ARBA00009664"/>
    </source>
</evidence>
<keyword evidence="6" id="KW-1185">Reference proteome</keyword>
<evidence type="ECO:0000256" key="3">
    <source>
        <dbReference type="ARBA" id="ARBA00021523"/>
    </source>
</evidence>
<gene>
    <name evidence="5" type="ORF">R1flu_027193</name>
</gene>
<comment type="subcellular location">
    <subcellularLocation>
        <location evidence="1">Plastid</location>
    </subcellularLocation>
</comment>